<reference evidence="12 13" key="1">
    <citation type="submission" date="2016-11" db="EMBL/GenBank/DDBJ databases">
        <authorList>
            <person name="Jaros S."/>
            <person name="Januszkiewicz K."/>
            <person name="Wedrychowicz H."/>
        </authorList>
    </citation>
    <scope>NUCLEOTIDE SEQUENCE [LARGE SCALE GENOMIC DNA]</scope>
    <source>
        <strain evidence="12 13">DSM 21986</strain>
    </source>
</reference>
<keyword evidence="4 8" id="KW-0812">Transmembrane</keyword>
<evidence type="ECO:0000259" key="10">
    <source>
        <dbReference type="Pfam" id="PF07715"/>
    </source>
</evidence>
<dbReference type="GO" id="GO:0015344">
    <property type="term" value="F:siderophore uptake transmembrane transporter activity"/>
    <property type="evidence" value="ECO:0007669"/>
    <property type="project" value="TreeGrafter"/>
</dbReference>
<gene>
    <name evidence="12" type="ORF">SAMN05443144_11563</name>
</gene>
<dbReference type="SUPFAM" id="SSF56935">
    <property type="entry name" value="Porins"/>
    <property type="match status" value="1"/>
</dbReference>
<sequence>MKKLLLEVFEKPGIFFKVKTKGRVKSQHIAPIGENFNRPITPALGKKTVLKRFLLLFVFILLTAPFAIGQTGEGIITGEVLDNQDEPVPSASVSVYDSTESEVITGAPTGSDGTFRIGIDPGRYVLKITFLSLSPHTQPVEVDTGETVDIGQVTLTPTSQEMEEVVVRGESSQMEMSFDRRVFNVGQDITSLGGSAVNVLDNVPSIATDIEGNISLRGNESVRVLINGKPSSMVSSSNVDALRSIPASMIKEVEIITNPSSKYAAEGSAGIINIILMDDRELGLNGSANIGTGHPEEYEGSVNLNYRTPRVNWFADVGVDYRSEPESGYSFQRFSGPDTEYMYREETDARESEIDGDFRFGADFYLSDDEILTASSYISLEEETNEEDMTYTDWAYSDWEYSGDNFEGDPMDYISAPPEEITRRDTEETEKGSNVDFNLDYENEFDGDEHKFEADASFDISRENAETDIDEVVQQGSADPLQQRAEDTEEEMDLRFDAEYVRPLGENGKLETGLRSDTEWMDTGYLAETLVDGTWEQEPAYTQNFLYRENVNAAFLILGGELGDFSGQVGVRAENTNIRTEIKETGDVNEQNYIGLFPSVFLNYSFNEQQSVQVSYSRRLRRPWSRSLLPGIDFDDNRSQYTGNPDLTPEYSNSYEAGYLHYWGSGSLLTSFYYRYRTDVIERITEQRDGVQFRFPINFASEEAWGVEFSADQEIGDIFTLTGSANLFQSNTDGTYEGRVFSSESDNFQARMRLRWEIVEGLNYQASMRYRGPSNTPQGTRDGMTMTDTGISYDLLDEKAKIVFNVRDVFDAQNYSNTVNTDGNPDTDYFTHREFSWSTRSFSLNFQYFFGSQRNR</sequence>
<dbReference type="InterPro" id="IPR008969">
    <property type="entry name" value="CarboxyPept-like_regulatory"/>
</dbReference>
<evidence type="ECO:0000256" key="9">
    <source>
        <dbReference type="SAM" id="Phobius"/>
    </source>
</evidence>
<evidence type="ECO:0000256" key="8">
    <source>
        <dbReference type="PROSITE-ProRule" id="PRU01360"/>
    </source>
</evidence>
<dbReference type="PANTHER" id="PTHR30069:SF29">
    <property type="entry name" value="HEMOGLOBIN AND HEMOGLOBIN-HAPTOGLOBIN-BINDING PROTEIN 1-RELATED"/>
    <property type="match status" value="1"/>
</dbReference>
<dbReference type="SUPFAM" id="SSF49464">
    <property type="entry name" value="Carboxypeptidase regulatory domain-like"/>
    <property type="match status" value="1"/>
</dbReference>
<keyword evidence="9" id="KW-1133">Transmembrane helix</keyword>
<evidence type="ECO:0000256" key="7">
    <source>
        <dbReference type="ARBA" id="ARBA00023237"/>
    </source>
</evidence>
<dbReference type="Gene3D" id="2.40.170.20">
    <property type="entry name" value="TonB-dependent receptor, beta-barrel domain"/>
    <property type="match status" value="1"/>
</dbReference>
<evidence type="ECO:0000256" key="6">
    <source>
        <dbReference type="ARBA" id="ARBA00023136"/>
    </source>
</evidence>
<evidence type="ECO:0000313" key="13">
    <source>
        <dbReference type="Proteomes" id="UP000184041"/>
    </source>
</evidence>
<name>A0A1M5FKY2_9BACT</name>
<keyword evidence="12" id="KW-0675">Receptor</keyword>
<organism evidence="12 13">
    <name type="scientific">Fodinibius roseus</name>
    <dbReference type="NCBI Taxonomy" id="1194090"/>
    <lineage>
        <taxon>Bacteria</taxon>
        <taxon>Pseudomonadati</taxon>
        <taxon>Balneolota</taxon>
        <taxon>Balneolia</taxon>
        <taxon>Balneolales</taxon>
        <taxon>Balneolaceae</taxon>
        <taxon>Fodinibius</taxon>
    </lineage>
</organism>
<keyword evidence="2 8" id="KW-0813">Transport</keyword>
<keyword evidence="13" id="KW-1185">Reference proteome</keyword>
<dbReference type="RefSeq" id="WP_073065593.1">
    <property type="nucleotide sequence ID" value="NZ_FQUS01000015.1"/>
</dbReference>
<dbReference type="PANTHER" id="PTHR30069">
    <property type="entry name" value="TONB-DEPENDENT OUTER MEMBRANE RECEPTOR"/>
    <property type="match status" value="1"/>
</dbReference>
<dbReference type="GO" id="GO:0009279">
    <property type="term" value="C:cell outer membrane"/>
    <property type="evidence" value="ECO:0007669"/>
    <property type="project" value="UniProtKB-SubCell"/>
</dbReference>
<dbReference type="Gene3D" id="2.170.130.10">
    <property type="entry name" value="TonB-dependent receptor, plug domain"/>
    <property type="match status" value="1"/>
</dbReference>
<keyword evidence="7 8" id="KW-0998">Cell outer membrane</keyword>
<accession>A0A1M5FKY2</accession>
<feature type="domain" description="Outer membrane protein beta-barrel" evidence="11">
    <location>
        <begin position="444"/>
        <end position="848"/>
    </location>
</feature>
<evidence type="ECO:0000313" key="12">
    <source>
        <dbReference type="EMBL" id="SHF92153.1"/>
    </source>
</evidence>
<evidence type="ECO:0000256" key="5">
    <source>
        <dbReference type="ARBA" id="ARBA00022729"/>
    </source>
</evidence>
<dbReference type="Gene3D" id="2.60.40.1120">
    <property type="entry name" value="Carboxypeptidase-like, regulatory domain"/>
    <property type="match status" value="1"/>
</dbReference>
<dbReference type="InterPro" id="IPR041700">
    <property type="entry name" value="OMP_b-brl_3"/>
</dbReference>
<dbReference type="InterPro" id="IPR037066">
    <property type="entry name" value="Plug_dom_sf"/>
</dbReference>
<dbReference type="PROSITE" id="PS52016">
    <property type="entry name" value="TONB_DEPENDENT_REC_3"/>
    <property type="match status" value="1"/>
</dbReference>
<keyword evidence="3 8" id="KW-1134">Transmembrane beta strand</keyword>
<protein>
    <submittedName>
        <fullName evidence="12">Outer membrane receptor proteins, mostly Fe transport</fullName>
    </submittedName>
</protein>
<dbReference type="InterPro" id="IPR012910">
    <property type="entry name" value="Plug_dom"/>
</dbReference>
<evidence type="ECO:0000256" key="1">
    <source>
        <dbReference type="ARBA" id="ARBA00004571"/>
    </source>
</evidence>
<feature type="domain" description="TonB-dependent receptor plug" evidence="10">
    <location>
        <begin position="195"/>
        <end position="270"/>
    </location>
</feature>
<dbReference type="OrthoDB" id="8764943at2"/>
<dbReference type="GO" id="GO:0044718">
    <property type="term" value="P:siderophore transmembrane transport"/>
    <property type="evidence" value="ECO:0007669"/>
    <property type="project" value="TreeGrafter"/>
</dbReference>
<dbReference type="AlphaFoldDB" id="A0A1M5FKY2"/>
<dbReference type="Pfam" id="PF13620">
    <property type="entry name" value="CarboxypepD_reg"/>
    <property type="match status" value="1"/>
</dbReference>
<dbReference type="Proteomes" id="UP000184041">
    <property type="component" value="Unassembled WGS sequence"/>
</dbReference>
<comment type="similarity">
    <text evidence="8">Belongs to the TonB-dependent receptor family.</text>
</comment>
<dbReference type="Pfam" id="PF07715">
    <property type="entry name" value="Plug"/>
    <property type="match status" value="1"/>
</dbReference>
<dbReference type="EMBL" id="FQUS01000015">
    <property type="protein sequence ID" value="SHF92153.1"/>
    <property type="molecule type" value="Genomic_DNA"/>
</dbReference>
<proteinExistence type="inferred from homology"/>
<evidence type="ECO:0000259" key="11">
    <source>
        <dbReference type="Pfam" id="PF14905"/>
    </source>
</evidence>
<dbReference type="InterPro" id="IPR039426">
    <property type="entry name" value="TonB-dep_rcpt-like"/>
</dbReference>
<keyword evidence="5" id="KW-0732">Signal</keyword>
<dbReference type="InterPro" id="IPR036942">
    <property type="entry name" value="Beta-barrel_TonB_sf"/>
</dbReference>
<evidence type="ECO:0000256" key="3">
    <source>
        <dbReference type="ARBA" id="ARBA00022452"/>
    </source>
</evidence>
<feature type="transmembrane region" description="Helical" evidence="9">
    <location>
        <begin position="49"/>
        <end position="68"/>
    </location>
</feature>
<evidence type="ECO:0000256" key="4">
    <source>
        <dbReference type="ARBA" id="ARBA00022692"/>
    </source>
</evidence>
<dbReference type="STRING" id="1194090.SAMN05443144_11563"/>
<evidence type="ECO:0000256" key="2">
    <source>
        <dbReference type="ARBA" id="ARBA00022448"/>
    </source>
</evidence>
<comment type="subcellular location">
    <subcellularLocation>
        <location evidence="1 8">Cell outer membrane</location>
        <topology evidence="1 8">Multi-pass membrane protein</topology>
    </subcellularLocation>
</comment>
<dbReference type="Pfam" id="PF14905">
    <property type="entry name" value="OMP_b-brl_3"/>
    <property type="match status" value="1"/>
</dbReference>
<keyword evidence="6 8" id="KW-0472">Membrane</keyword>